<dbReference type="PANTHER" id="PTHR36077">
    <property type="entry name" value="BNAA02G07370D PROTEIN"/>
    <property type="match status" value="1"/>
</dbReference>
<accession>A0A8J5K8Z8</accession>
<evidence type="ECO:0000313" key="1">
    <source>
        <dbReference type="EMBL" id="KAG6476370.1"/>
    </source>
</evidence>
<evidence type="ECO:0000313" key="2">
    <source>
        <dbReference type="Proteomes" id="UP000734854"/>
    </source>
</evidence>
<proteinExistence type="predicted"/>
<protein>
    <submittedName>
        <fullName evidence="1">Uncharacterized protein</fullName>
    </submittedName>
</protein>
<organism evidence="1 2">
    <name type="scientific">Zingiber officinale</name>
    <name type="common">Ginger</name>
    <name type="synonym">Amomum zingiber</name>
    <dbReference type="NCBI Taxonomy" id="94328"/>
    <lineage>
        <taxon>Eukaryota</taxon>
        <taxon>Viridiplantae</taxon>
        <taxon>Streptophyta</taxon>
        <taxon>Embryophyta</taxon>
        <taxon>Tracheophyta</taxon>
        <taxon>Spermatophyta</taxon>
        <taxon>Magnoliopsida</taxon>
        <taxon>Liliopsida</taxon>
        <taxon>Zingiberales</taxon>
        <taxon>Zingiberaceae</taxon>
        <taxon>Zingiber</taxon>
    </lineage>
</organism>
<gene>
    <name evidence="1" type="ORF">ZIOFF_065610</name>
</gene>
<sequence>MGKAFDVQKLIKKLGFEKGDFYFVKQMGKALLCTYAIFGLAWWCNETNVFGWWNIQIRPKVVAKYGEVANKLKLPPLFRLIPSFIYHYLRKLLASTMCKQIYPMDWSQMEGQDMIGTWEDDFTLRTQFPYFSLEDKARDAAGGIGNDRNQVSDVDQEETELAHLYERIRYPYPGDKEAFDEFVKSGGAIGTTVGPKGFIDSDKDMENLQKQLQSQKFEHEAQKLWFRMRNEVIQELQEKGFDIE</sequence>
<name>A0A8J5K8Z8_ZINOF</name>
<reference evidence="1 2" key="1">
    <citation type="submission" date="2020-08" db="EMBL/GenBank/DDBJ databases">
        <title>Plant Genome Project.</title>
        <authorList>
            <person name="Zhang R.-G."/>
        </authorList>
    </citation>
    <scope>NUCLEOTIDE SEQUENCE [LARGE SCALE GENOMIC DNA]</scope>
    <source>
        <tissue evidence="1">Rhizome</tissue>
    </source>
</reference>
<dbReference type="PANTHER" id="PTHR36077:SF1">
    <property type="entry name" value="HOMEOBOX PROSPERO PROTEIN"/>
    <property type="match status" value="1"/>
</dbReference>
<dbReference type="AlphaFoldDB" id="A0A8J5K8Z8"/>
<dbReference type="EMBL" id="JACMSC010000018">
    <property type="protein sequence ID" value="KAG6476370.1"/>
    <property type="molecule type" value="Genomic_DNA"/>
</dbReference>
<keyword evidence="2" id="KW-1185">Reference proteome</keyword>
<dbReference type="Proteomes" id="UP000734854">
    <property type="component" value="Unassembled WGS sequence"/>
</dbReference>
<comment type="caution">
    <text evidence="1">The sequence shown here is derived from an EMBL/GenBank/DDBJ whole genome shotgun (WGS) entry which is preliminary data.</text>
</comment>